<dbReference type="WBParaSite" id="GPUH_0000353501-mRNA-1">
    <property type="protein sequence ID" value="GPUH_0000353501-mRNA-1"/>
    <property type="gene ID" value="GPUH_0000353501"/>
</dbReference>
<protein>
    <submittedName>
        <fullName evidence="3">Pyruvate dehydrogenase E1 component subunit beta</fullName>
    </submittedName>
</protein>
<proteinExistence type="predicted"/>
<evidence type="ECO:0000313" key="3">
    <source>
        <dbReference type="WBParaSite" id="GPUH_0000353501-mRNA-1"/>
    </source>
</evidence>
<dbReference type="Proteomes" id="UP000271098">
    <property type="component" value="Unassembled WGS sequence"/>
</dbReference>
<dbReference type="AlphaFoldDB" id="A0A183D488"/>
<dbReference type="EMBL" id="UYRT01006113">
    <property type="protein sequence ID" value="VDK39916.1"/>
    <property type="molecule type" value="Genomic_DNA"/>
</dbReference>
<evidence type="ECO:0000313" key="2">
    <source>
        <dbReference type="Proteomes" id="UP000271098"/>
    </source>
</evidence>
<name>A0A183D488_9BILA</name>
<evidence type="ECO:0000313" key="1">
    <source>
        <dbReference type="EMBL" id="VDK39916.1"/>
    </source>
</evidence>
<reference evidence="3" key="1">
    <citation type="submission" date="2016-06" db="UniProtKB">
        <authorList>
            <consortium name="WormBaseParasite"/>
        </authorList>
    </citation>
    <scope>IDENTIFICATION</scope>
</reference>
<accession>A0A183D488</accession>
<reference evidence="1 2" key="2">
    <citation type="submission" date="2018-11" db="EMBL/GenBank/DDBJ databases">
        <authorList>
            <consortium name="Pathogen Informatics"/>
        </authorList>
    </citation>
    <scope>NUCLEOTIDE SEQUENCE [LARGE SCALE GENOMIC DNA]</scope>
</reference>
<keyword evidence="2" id="KW-1185">Reference proteome</keyword>
<gene>
    <name evidence="1" type="ORF">GPUH_LOCUS3529</name>
</gene>
<organism evidence="3">
    <name type="scientific">Gongylonema pulchrum</name>
    <dbReference type="NCBI Taxonomy" id="637853"/>
    <lineage>
        <taxon>Eukaryota</taxon>
        <taxon>Metazoa</taxon>
        <taxon>Ecdysozoa</taxon>
        <taxon>Nematoda</taxon>
        <taxon>Chromadorea</taxon>
        <taxon>Rhabditida</taxon>
        <taxon>Spirurina</taxon>
        <taxon>Spiruromorpha</taxon>
        <taxon>Spiruroidea</taxon>
        <taxon>Gongylonematidae</taxon>
        <taxon>Gongylonema</taxon>
    </lineage>
</organism>
<sequence length="136" mass="15170">MYQQSMGFVSLVCAEHHCPRILYIGDMGRASESRDFGAHYVTSRLCGCNLIAGASSADDDNEMVVLSEATSQVNCDAVHFREQRSVMHSPAVSRSRVHEFYFAVAQPETAHIAYHQIFTQLMQLVDADGCHQGMRE</sequence>